<dbReference type="AlphaFoldDB" id="A0A2K2ACG6"/>
<dbReference type="InParanoid" id="A0A2K2ACG6"/>
<dbReference type="EMBL" id="CM009294">
    <property type="protein sequence ID" value="PNT35229.1"/>
    <property type="molecule type" value="Genomic_DNA"/>
</dbReference>
<evidence type="ECO:0000313" key="1">
    <source>
        <dbReference type="EMBL" id="PNT35229.1"/>
    </source>
</evidence>
<keyword evidence="2" id="KW-1185">Reference proteome</keyword>
<name>A0A2K2ACG6_POPTR</name>
<organism evidence="1 2">
    <name type="scientific">Populus trichocarpa</name>
    <name type="common">Western balsam poplar</name>
    <name type="synonym">Populus balsamifera subsp. trichocarpa</name>
    <dbReference type="NCBI Taxonomy" id="3694"/>
    <lineage>
        <taxon>Eukaryota</taxon>
        <taxon>Viridiplantae</taxon>
        <taxon>Streptophyta</taxon>
        <taxon>Embryophyta</taxon>
        <taxon>Tracheophyta</taxon>
        <taxon>Spermatophyta</taxon>
        <taxon>Magnoliopsida</taxon>
        <taxon>eudicotyledons</taxon>
        <taxon>Gunneridae</taxon>
        <taxon>Pentapetalae</taxon>
        <taxon>rosids</taxon>
        <taxon>fabids</taxon>
        <taxon>Malpighiales</taxon>
        <taxon>Salicaceae</taxon>
        <taxon>Saliceae</taxon>
        <taxon>Populus</taxon>
    </lineage>
</organism>
<protein>
    <recommendedName>
        <fullName evidence="3">Sulfotransferase</fullName>
    </recommendedName>
</protein>
<dbReference type="Gene3D" id="3.40.50.300">
    <property type="entry name" value="P-loop containing nucleotide triphosphate hydrolases"/>
    <property type="match status" value="1"/>
</dbReference>
<accession>A0A2K2ACG6</accession>
<sequence length="117" mass="13322">MSSSTDGESLSLQQRQILDTIDKKQRGICMLDPLYQCQGFWIPPEPSLIGILFMQDHFSTDVVLATNPECGITWLKALIFAIMKRRASYLNMISSEKIDDWKNYLTTEMAAVLDQTT</sequence>
<dbReference type="Proteomes" id="UP000006729">
    <property type="component" value="Chromosome 5"/>
</dbReference>
<dbReference type="InterPro" id="IPR027417">
    <property type="entry name" value="P-loop_NTPase"/>
</dbReference>
<evidence type="ECO:0000313" key="2">
    <source>
        <dbReference type="Proteomes" id="UP000006729"/>
    </source>
</evidence>
<proteinExistence type="predicted"/>
<gene>
    <name evidence="1" type="ORF">POPTR_005G064900</name>
</gene>
<evidence type="ECO:0008006" key="3">
    <source>
        <dbReference type="Google" id="ProtNLM"/>
    </source>
</evidence>
<reference evidence="1 2" key="1">
    <citation type="journal article" date="2006" name="Science">
        <title>The genome of black cottonwood, Populus trichocarpa (Torr. &amp; Gray).</title>
        <authorList>
            <person name="Tuskan G.A."/>
            <person name="Difazio S."/>
            <person name="Jansson S."/>
            <person name="Bohlmann J."/>
            <person name="Grigoriev I."/>
            <person name="Hellsten U."/>
            <person name="Putnam N."/>
            <person name="Ralph S."/>
            <person name="Rombauts S."/>
            <person name="Salamov A."/>
            <person name="Schein J."/>
            <person name="Sterck L."/>
            <person name="Aerts A."/>
            <person name="Bhalerao R.R."/>
            <person name="Bhalerao R.P."/>
            <person name="Blaudez D."/>
            <person name="Boerjan W."/>
            <person name="Brun A."/>
            <person name="Brunner A."/>
            <person name="Busov V."/>
            <person name="Campbell M."/>
            <person name="Carlson J."/>
            <person name="Chalot M."/>
            <person name="Chapman J."/>
            <person name="Chen G.L."/>
            <person name="Cooper D."/>
            <person name="Coutinho P.M."/>
            <person name="Couturier J."/>
            <person name="Covert S."/>
            <person name="Cronk Q."/>
            <person name="Cunningham R."/>
            <person name="Davis J."/>
            <person name="Degroeve S."/>
            <person name="Dejardin A."/>
            <person name="Depamphilis C."/>
            <person name="Detter J."/>
            <person name="Dirks B."/>
            <person name="Dubchak I."/>
            <person name="Duplessis S."/>
            <person name="Ehlting J."/>
            <person name="Ellis B."/>
            <person name="Gendler K."/>
            <person name="Goodstein D."/>
            <person name="Gribskov M."/>
            <person name="Grimwood J."/>
            <person name="Groover A."/>
            <person name="Gunter L."/>
            <person name="Hamberger B."/>
            <person name="Heinze B."/>
            <person name="Helariutta Y."/>
            <person name="Henrissat B."/>
            <person name="Holligan D."/>
            <person name="Holt R."/>
            <person name="Huang W."/>
            <person name="Islam-Faridi N."/>
            <person name="Jones S."/>
            <person name="Jones-Rhoades M."/>
            <person name="Jorgensen R."/>
            <person name="Joshi C."/>
            <person name="Kangasjarvi J."/>
            <person name="Karlsson J."/>
            <person name="Kelleher C."/>
            <person name="Kirkpatrick R."/>
            <person name="Kirst M."/>
            <person name="Kohler A."/>
            <person name="Kalluri U."/>
            <person name="Larimer F."/>
            <person name="Leebens-Mack J."/>
            <person name="Leple J.C."/>
            <person name="Locascio P."/>
            <person name="Lou Y."/>
            <person name="Lucas S."/>
            <person name="Martin F."/>
            <person name="Montanini B."/>
            <person name="Napoli C."/>
            <person name="Nelson D.R."/>
            <person name="Nelson C."/>
            <person name="Nieminen K."/>
            <person name="Nilsson O."/>
            <person name="Pereda V."/>
            <person name="Peter G."/>
            <person name="Philippe R."/>
            <person name="Pilate G."/>
            <person name="Poliakov A."/>
            <person name="Razumovskaya J."/>
            <person name="Richardson P."/>
            <person name="Rinaldi C."/>
            <person name="Ritland K."/>
            <person name="Rouze P."/>
            <person name="Ryaboy D."/>
            <person name="Schmutz J."/>
            <person name="Schrader J."/>
            <person name="Segerman B."/>
            <person name="Shin H."/>
            <person name="Siddiqui A."/>
            <person name="Sterky F."/>
            <person name="Terry A."/>
            <person name="Tsai C.J."/>
            <person name="Uberbacher E."/>
            <person name="Unneberg P."/>
            <person name="Vahala J."/>
            <person name="Wall K."/>
            <person name="Wessler S."/>
            <person name="Yang G."/>
            <person name="Yin T."/>
            <person name="Douglas C."/>
            <person name="Marra M."/>
            <person name="Sandberg G."/>
            <person name="Van de Peer Y."/>
            <person name="Rokhsar D."/>
        </authorList>
    </citation>
    <scope>NUCLEOTIDE SEQUENCE [LARGE SCALE GENOMIC DNA]</scope>
    <source>
        <strain evidence="2">cv. Nisqually</strain>
    </source>
</reference>